<dbReference type="SUPFAM" id="SSF49464">
    <property type="entry name" value="Carboxypeptidase regulatory domain-like"/>
    <property type="match status" value="1"/>
</dbReference>
<reference evidence="11" key="1">
    <citation type="submission" date="2017-09" db="EMBL/GenBank/DDBJ databases">
        <title>Depth-based differentiation of microbial function through sediment-hosted aquifers and enrichment of novel symbionts in the deep terrestrial subsurface.</title>
        <authorList>
            <person name="Probst A.J."/>
            <person name="Ladd B."/>
            <person name="Jarett J.K."/>
            <person name="Geller-Mcgrath D.E."/>
            <person name="Sieber C.M.K."/>
            <person name="Emerson J.B."/>
            <person name="Anantharaman K."/>
            <person name="Thomas B.C."/>
            <person name="Malmstrom R."/>
            <person name="Stieglmeier M."/>
            <person name="Klingl A."/>
            <person name="Woyke T."/>
            <person name="Ryan C.M."/>
            <person name="Banfield J.F."/>
        </authorList>
    </citation>
    <scope>NUCLEOTIDE SEQUENCE [LARGE SCALE GENOMIC DNA]</scope>
</reference>
<dbReference type="GO" id="GO:0044718">
    <property type="term" value="P:siderophore transmembrane transport"/>
    <property type="evidence" value="ECO:0007669"/>
    <property type="project" value="TreeGrafter"/>
</dbReference>
<keyword evidence="4 8" id="KW-0812">Transmembrane</keyword>
<dbReference type="Pfam" id="PF07715">
    <property type="entry name" value="Plug"/>
    <property type="match status" value="1"/>
</dbReference>
<protein>
    <submittedName>
        <fullName evidence="10">TonB-dependent receptor</fullName>
    </submittedName>
</protein>
<dbReference type="Pfam" id="PF13715">
    <property type="entry name" value="CarbopepD_reg_2"/>
    <property type="match status" value="1"/>
</dbReference>
<dbReference type="InterPro" id="IPR037066">
    <property type="entry name" value="Plug_dom_sf"/>
</dbReference>
<dbReference type="GO" id="GO:0009279">
    <property type="term" value="C:cell outer membrane"/>
    <property type="evidence" value="ECO:0007669"/>
    <property type="project" value="UniProtKB-SubCell"/>
</dbReference>
<evidence type="ECO:0000256" key="7">
    <source>
        <dbReference type="ARBA" id="ARBA00023237"/>
    </source>
</evidence>
<dbReference type="InterPro" id="IPR039426">
    <property type="entry name" value="TonB-dep_rcpt-like"/>
</dbReference>
<dbReference type="GO" id="GO:0015344">
    <property type="term" value="F:siderophore uptake transmembrane transporter activity"/>
    <property type="evidence" value="ECO:0007669"/>
    <property type="project" value="TreeGrafter"/>
</dbReference>
<keyword evidence="10" id="KW-0675">Receptor</keyword>
<comment type="caution">
    <text evidence="10">The sequence shown here is derived from an EMBL/GenBank/DDBJ whole genome shotgun (WGS) entry which is preliminary data.</text>
</comment>
<evidence type="ECO:0000256" key="4">
    <source>
        <dbReference type="ARBA" id="ARBA00022692"/>
    </source>
</evidence>
<evidence type="ECO:0000313" key="10">
    <source>
        <dbReference type="EMBL" id="PIS21477.1"/>
    </source>
</evidence>
<dbReference type="Gene3D" id="2.170.130.10">
    <property type="entry name" value="TonB-dependent receptor, plug domain"/>
    <property type="match status" value="1"/>
</dbReference>
<evidence type="ECO:0000256" key="1">
    <source>
        <dbReference type="ARBA" id="ARBA00004571"/>
    </source>
</evidence>
<dbReference type="AlphaFoldDB" id="A0A2H0X979"/>
<dbReference type="PANTHER" id="PTHR30069:SF29">
    <property type="entry name" value="HEMOGLOBIN AND HEMOGLOBIN-HAPTOGLOBIN-BINDING PROTEIN 1-RELATED"/>
    <property type="match status" value="1"/>
</dbReference>
<dbReference type="Proteomes" id="UP000231098">
    <property type="component" value="Unassembled WGS sequence"/>
</dbReference>
<gene>
    <name evidence="10" type="ORF">COT51_02565</name>
</gene>
<evidence type="ECO:0000256" key="8">
    <source>
        <dbReference type="PROSITE-ProRule" id="PRU01360"/>
    </source>
</evidence>
<keyword evidence="5" id="KW-0732">Signal</keyword>
<dbReference type="InterPro" id="IPR008969">
    <property type="entry name" value="CarboxyPept-like_regulatory"/>
</dbReference>
<dbReference type="SUPFAM" id="SSF56935">
    <property type="entry name" value="Porins"/>
    <property type="match status" value="1"/>
</dbReference>
<evidence type="ECO:0000256" key="2">
    <source>
        <dbReference type="ARBA" id="ARBA00022448"/>
    </source>
</evidence>
<feature type="non-terminal residue" evidence="10">
    <location>
        <position position="878"/>
    </location>
</feature>
<dbReference type="InterPro" id="IPR036942">
    <property type="entry name" value="Beta-barrel_TonB_sf"/>
</dbReference>
<dbReference type="Gene3D" id="2.60.40.1120">
    <property type="entry name" value="Carboxypeptidase-like, regulatory domain"/>
    <property type="match status" value="1"/>
</dbReference>
<keyword evidence="6 8" id="KW-0472">Membrane</keyword>
<dbReference type="InterPro" id="IPR012910">
    <property type="entry name" value="Plug_dom"/>
</dbReference>
<comment type="similarity">
    <text evidence="8">Belongs to the TonB-dependent receptor family.</text>
</comment>
<accession>A0A2H0X979</accession>
<dbReference type="PANTHER" id="PTHR30069">
    <property type="entry name" value="TONB-DEPENDENT OUTER MEMBRANE RECEPTOR"/>
    <property type="match status" value="1"/>
</dbReference>
<keyword evidence="2 8" id="KW-0813">Transport</keyword>
<keyword evidence="7 8" id="KW-0998">Cell outer membrane</keyword>
<comment type="subcellular location">
    <subcellularLocation>
        <location evidence="1 8">Cell outer membrane</location>
        <topology evidence="1 8">Multi-pass membrane protein</topology>
    </subcellularLocation>
</comment>
<proteinExistence type="inferred from homology"/>
<feature type="domain" description="TonB-dependent receptor plug" evidence="9">
    <location>
        <begin position="123"/>
        <end position="216"/>
    </location>
</feature>
<organism evidence="10 11">
    <name type="scientific">candidate division WWE3 bacterium CG08_land_8_20_14_0_20_41_15</name>
    <dbReference type="NCBI Taxonomy" id="1975086"/>
    <lineage>
        <taxon>Bacteria</taxon>
        <taxon>Katanobacteria</taxon>
    </lineage>
</organism>
<dbReference type="Gene3D" id="2.40.170.20">
    <property type="entry name" value="TonB-dependent receptor, beta-barrel domain"/>
    <property type="match status" value="1"/>
</dbReference>
<dbReference type="EMBL" id="PEYV01000042">
    <property type="protein sequence ID" value="PIS21477.1"/>
    <property type="molecule type" value="Genomic_DNA"/>
</dbReference>
<evidence type="ECO:0000256" key="5">
    <source>
        <dbReference type="ARBA" id="ARBA00022729"/>
    </source>
</evidence>
<dbReference type="PROSITE" id="PS52016">
    <property type="entry name" value="TONB_DEPENDENT_REC_3"/>
    <property type="match status" value="1"/>
</dbReference>
<evidence type="ECO:0000256" key="3">
    <source>
        <dbReference type="ARBA" id="ARBA00022452"/>
    </source>
</evidence>
<evidence type="ECO:0000313" key="11">
    <source>
        <dbReference type="Proteomes" id="UP000231098"/>
    </source>
</evidence>
<evidence type="ECO:0000256" key="6">
    <source>
        <dbReference type="ARBA" id="ARBA00023136"/>
    </source>
</evidence>
<evidence type="ECO:0000259" key="9">
    <source>
        <dbReference type="Pfam" id="PF07715"/>
    </source>
</evidence>
<keyword evidence="3 8" id="KW-1134">Transmembrane beta strand</keyword>
<sequence length="878" mass="98131">MKFVYVFFIAMVLGFSIKIEAGTTGKIAGKVIESETGQPLMGVNIFIEGTTIGAATNADGSYAILNIPPGTYNVVFSMLSYEKVIVQGAVVEIDQTTLINIELKASSLTVSEIVVSAKQPIVVKDVANSVVNIRTENIETLPVQTVSEILNLQAGIQQGSSGILVRGGGANQTIYMVDGFRLNDERSNIPYSALSLSSAKNIQVQTGGFNAEYGNVRSGIVNIVTKESEGDKFIATLNVSYDPPQSKHFGISPYDKNSYFNRPFTDPAVSWTGTNNGAWDEYTRESYPSFQGWNAISNNTLQDNDPNNDLTPLGAKRLYEWQRRRNGDINKPDYTMDLGFGGPVPLIGHQLGNLRFYLSYFAEREMFVIPLSRDSYTDNHVELKLNSNITKDIKLTVKGIYGEDNSVSPYEWKTAPTGYLMRSQSEVADLLSSTEGMNVLYMKDRYSPSSIYRNVIGISLIHVLSPTTFYDFSFQRNENRYKTFQSTLRDTSKIYEPVPGYLVDEAPYGYWGYSVGGIDGIMSLGGWMNLGRDKSINSTTSVSFNLTTQIDNYNQVKTGAQFYYNDMNINSGTYSPSMSTWTRSMQYHIFPYRLGAYAQDKLEFQGFIANLGVRLDYSNPNADIIDIDAYNKLFSAGDGKEISAKAPKKNATSNLYISPRLGISHPITENSKLYFNYGHFVSEASSSYRFLLQQESNGQVDYIGNPEMSYEKTIAYELGYEHNLFNEVLLHIAAYYKDISHQPGWILYQSINTSVNYYKAASNNYSDIRGFEVTFSKVSRGWLRGFVNYTYNVSSSGYFDITQYYQDINKQRAYSLLNQQQYKPLPQPYARANIEFDTPDDFGPSAFGTNPLGGLSLSILANWHAGAHATYNPNNIPG</sequence>
<name>A0A2H0X979_UNCKA</name>